<name>A0A3D9SQ81_9ACTN</name>
<proteinExistence type="predicted"/>
<dbReference type="RefSeq" id="WP_116023225.1">
    <property type="nucleotide sequence ID" value="NZ_QTTT01000001.1"/>
</dbReference>
<keyword evidence="2" id="KW-1185">Reference proteome</keyword>
<dbReference type="InterPro" id="IPR011473">
    <property type="entry name" value="DUF1579"/>
</dbReference>
<sequence>MSETTEFEMPTPDAALKRLGFLVGAWRLKGSTIEGPMGPATEILGEETFEWMEGGFFLVHRWTSSFEVAGTKVVDSGYEMFDYDTATGRFRTHFFNSLGPYDDTGSKYHGDFAGDALVLVGPARITRIPNADGTVTVDSDVPIGEDTWAPMMSYTLTKVG</sequence>
<evidence type="ECO:0000313" key="1">
    <source>
        <dbReference type="EMBL" id="REE97777.1"/>
    </source>
</evidence>
<dbReference type="Proteomes" id="UP000256661">
    <property type="component" value="Unassembled WGS sequence"/>
</dbReference>
<evidence type="ECO:0000313" key="2">
    <source>
        <dbReference type="Proteomes" id="UP000256661"/>
    </source>
</evidence>
<dbReference type="Pfam" id="PF07617">
    <property type="entry name" value="DUF1579"/>
    <property type="match status" value="1"/>
</dbReference>
<dbReference type="EMBL" id="QTTT01000001">
    <property type="protein sequence ID" value="REE97777.1"/>
    <property type="molecule type" value="Genomic_DNA"/>
</dbReference>
<comment type="caution">
    <text evidence="1">The sequence shown here is derived from an EMBL/GenBank/DDBJ whole genome shotgun (WGS) entry which is preliminary data.</text>
</comment>
<organism evidence="1 2">
    <name type="scientific">Thermomonospora umbrina</name>
    <dbReference type="NCBI Taxonomy" id="111806"/>
    <lineage>
        <taxon>Bacteria</taxon>
        <taxon>Bacillati</taxon>
        <taxon>Actinomycetota</taxon>
        <taxon>Actinomycetes</taxon>
        <taxon>Streptosporangiales</taxon>
        <taxon>Thermomonosporaceae</taxon>
        <taxon>Thermomonospora</taxon>
    </lineage>
</organism>
<dbReference type="AlphaFoldDB" id="A0A3D9SQ81"/>
<reference evidence="1 2" key="1">
    <citation type="submission" date="2018-08" db="EMBL/GenBank/DDBJ databases">
        <title>Sequencing the genomes of 1000 actinobacteria strains.</title>
        <authorList>
            <person name="Klenk H.-P."/>
        </authorList>
    </citation>
    <scope>NUCLEOTIDE SEQUENCE [LARGE SCALE GENOMIC DNA]</scope>
    <source>
        <strain evidence="1 2">DSM 43927</strain>
    </source>
</reference>
<dbReference type="OrthoDB" id="8481162at2"/>
<gene>
    <name evidence="1" type="ORF">DFJ69_3252</name>
</gene>
<protein>
    <submittedName>
        <fullName evidence="1">Uncharacterized protein DUF1579</fullName>
    </submittedName>
</protein>
<accession>A0A3D9SQ81</accession>